<keyword evidence="1" id="KW-0472">Membrane</keyword>
<organism evidence="2 3">
    <name type="scientific">Vitis vinifera</name>
    <name type="common">Grape</name>
    <dbReference type="NCBI Taxonomy" id="29760"/>
    <lineage>
        <taxon>Eukaryota</taxon>
        <taxon>Viridiplantae</taxon>
        <taxon>Streptophyta</taxon>
        <taxon>Embryophyta</taxon>
        <taxon>Tracheophyta</taxon>
        <taxon>Spermatophyta</taxon>
        <taxon>Magnoliopsida</taxon>
        <taxon>eudicotyledons</taxon>
        <taxon>Gunneridae</taxon>
        <taxon>Pentapetalae</taxon>
        <taxon>rosids</taxon>
        <taxon>Vitales</taxon>
        <taxon>Vitaceae</taxon>
        <taxon>Viteae</taxon>
        <taxon>Vitis</taxon>
    </lineage>
</organism>
<keyword evidence="1" id="KW-0812">Transmembrane</keyword>
<evidence type="ECO:0000313" key="2">
    <source>
        <dbReference type="EMBL" id="WKA11076.1"/>
    </source>
</evidence>
<gene>
    <name evidence="2" type="ORF">VitviT2T_028610</name>
</gene>
<dbReference type="PANTHER" id="PTHR45290:SF1">
    <property type="entry name" value="OS03G0300300 PROTEIN"/>
    <property type="match status" value="1"/>
</dbReference>
<feature type="transmembrane region" description="Helical" evidence="1">
    <location>
        <begin position="179"/>
        <end position="199"/>
    </location>
</feature>
<dbReference type="Proteomes" id="UP001227230">
    <property type="component" value="Chromosome 18"/>
</dbReference>
<sequence>MSVSNVDEKYIASRFCRNLEKSLSPLFKYAAYRDFDLNLSLHWQEIIVFVLSEDLETSNNGMFIQPLSLLAIKELWFQLFFCVKFSSIGCRWALITELLRASTKAISSMFVLTTAQSKVSNSSDHKKIRKFSGHPEVVRRMISTDDGEYRIIRYWCIDNGDADKSGLHVLATSEIGVCYFWLLLVFLQLCLPQLVYFVLPKALPSTSMLRQPSHNIGFVSDFNIETLVAAEKREETFRRNKRIEELGVFLAATFKSPEMQDPSENL</sequence>
<accession>A0ABY9DV85</accession>
<dbReference type="EMBL" id="CP126665">
    <property type="protein sequence ID" value="WKA11076.1"/>
    <property type="molecule type" value="Genomic_DNA"/>
</dbReference>
<dbReference type="PANTHER" id="PTHR45290">
    <property type="entry name" value="OS03G0300300 PROTEIN"/>
    <property type="match status" value="1"/>
</dbReference>
<proteinExistence type="predicted"/>
<name>A0ABY9DV85_VITVI</name>
<keyword evidence="1" id="KW-1133">Transmembrane helix</keyword>
<evidence type="ECO:0000313" key="3">
    <source>
        <dbReference type="Proteomes" id="UP001227230"/>
    </source>
</evidence>
<reference evidence="2 3" key="1">
    <citation type="journal article" date="2023" name="Hortic Res">
        <title>The complete reference genome for grapevine (Vitis vinifera L.) genetics and breeding.</title>
        <authorList>
            <person name="Shi X."/>
            <person name="Cao S."/>
            <person name="Wang X."/>
            <person name="Huang S."/>
            <person name="Wang Y."/>
            <person name="Liu Z."/>
            <person name="Liu W."/>
            <person name="Leng X."/>
            <person name="Peng Y."/>
            <person name="Wang N."/>
            <person name="Wang Y."/>
            <person name="Ma Z."/>
            <person name="Xu X."/>
            <person name="Zhang F."/>
            <person name="Xue H."/>
            <person name="Zhong H."/>
            <person name="Wang Y."/>
            <person name="Zhang K."/>
            <person name="Velt A."/>
            <person name="Avia K."/>
            <person name="Holtgrawe D."/>
            <person name="Grimplet J."/>
            <person name="Matus J.T."/>
            <person name="Ware D."/>
            <person name="Wu X."/>
            <person name="Wang H."/>
            <person name="Liu C."/>
            <person name="Fang Y."/>
            <person name="Rustenholz C."/>
            <person name="Cheng Z."/>
            <person name="Xiao H."/>
            <person name="Zhou Y."/>
        </authorList>
    </citation>
    <scope>NUCLEOTIDE SEQUENCE [LARGE SCALE GENOMIC DNA]</scope>
    <source>
        <strain evidence="3">cv. Pinot noir / PN40024</strain>
        <tissue evidence="2">Leaf</tissue>
    </source>
</reference>
<protein>
    <submittedName>
        <fullName evidence="2">Uncharacterized protein</fullName>
    </submittedName>
</protein>
<evidence type="ECO:0000256" key="1">
    <source>
        <dbReference type="SAM" id="Phobius"/>
    </source>
</evidence>
<keyword evidence="3" id="KW-1185">Reference proteome</keyword>